<keyword evidence="2" id="KW-0418">Kinase</keyword>
<dbReference type="GO" id="GO:0006096">
    <property type="term" value="P:glycolytic process"/>
    <property type="evidence" value="ECO:0007669"/>
    <property type="project" value="InterPro"/>
</dbReference>
<keyword evidence="1" id="KW-0808">Transferase</keyword>
<dbReference type="Pfam" id="PF02685">
    <property type="entry name" value="Glucokinase"/>
    <property type="match status" value="1"/>
</dbReference>
<comment type="caution">
    <text evidence="4">The sequence shown here is derived from an EMBL/GenBank/DDBJ whole genome shotgun (WGS) entry which is preliminary data.</text>
</comment>
<dbReference type="GO" id="GO:0004340">
    <property type="term" value="F:glucokinase activity"/>
    <property type="evidence" value="ECO:0007669"/>
    <property type="project" value="InterPro"/>
</dbReference>
<evidence type="ECO:0000256" key="3">
    <source>
        <dbReference type="RuleBase" id="RU004046"/>
    </source>
</evidence>
<accession>A0A934TLX7</accession>
<evidence type="ECO:0000256" key="1">
    <source>
        <dbReference type="ARBA" id="ARBA00022679"/>
    </source>
</evidence>
<dbReference type="CDD" id="cd24008">
    <property type="entry name" value="ASKHA_NBD_GLK"/>
    <property type="match status" value="1"/>
</dbReference>
<dbReference type="PANTHER" id="PTHR47690:SF1">
    <property type="entry name" value="GLUCOKINASE"/>
    <property type="match status" value="1"/>
</dbReference>
<protein>
    <recommendedName>
        <fullName evidence="6">Glucokinase</fullName>
    </recommendedName>
</protein>
<reference evidence="4" key="1">
    <citation type="submission" date="2017-05" db="EMBL/GenBank/DDBJ databases">
        <authorList>
            <person name="Imhoff J.F."/>
            <person name="Rahn T."/>
            <person name="Kuenzel S."/>
            <person name="Neulinger S.C."/>
        </authorList>
    </citation>
    <scope>NUCLEOTIDE SEQUENCE</scope>
    <source>
        <strain evidence="4">LMG 28126</strain>
    </source>
</reference>
<dbReference type="PANTHER" id="PTHR47690">
    <property type="entry name" value="GLUCOKINASE"/>
    <property type="match status" value="1"/>
</dbReference>
<sequence>MDDFTDARAPILVADIGGTNMRLALARDGRLLEGSVTRHPCAGWRDPMAPMAAYLGARGVARVGGVCVAVAGPVRDGIARMTNLAWEVDAGALSDRFGGVRAVVLNDLQAQGHALDHLAPGSLRPVIAVARRAPGPRLVIGVGTGFNAAVVHDTPSGRLVTASEAGHATLPAPDPQIAALAGSIATAGLRPEIEEALSGRGLSRIDAFLGHGGRPAPEITAAGPGPTLALFARLLGVVAGDLALVHLPWGGVYLVGGMARAVAPQLADGGFATALRDRGRFAPLLAGLAVDLLEDDHAALAGCAALMQGGGAV</sequence>
<dbReference type="GO" id="GO:0005524">
    <property type="term" value="F:ATP binding"/>
    <property type="evidence" value="ECO:0007669"/>
    <property type="project" value="InterPro"/>
</dbReference>
<gene>
    <name evidence="4" type="ORF">CCR87_13005</name>
</gene>
<dbReference type="Gene3D" id="3.40.367.20">
    <property type="match status" value="1"/>
</dbReference>
<dbReference type="AlphaFoldDB" id="A0A934TLX7"/>
<dbReference type="InterPro" id="IPR050201">
    <property type="entry name" value="Bacterial_glucokinase"/>
</dbReference>
<dbReference type="EMBL" id="NHSD01000296">
    <property type="protein sequence ID" value="MBK5928240.1"/>
    <property type="molecule type" value="Genomic_DNA"/>
</dbReference>
<dbReference type="InterPro" id="IPR003836">
    <property type="entry name" value="Glucokinase"/>
</dbReference>
<evidence type="ECO:0008006" key="6">
    <source>
        <dbReference type="Google" id="ProtNLM"/>
    </source>
</evidence>
<name>A0A934TLX7_9RHOB</name>
<evidence type="ECO:0000313" key="4">
    <source>
        <dbReference type="EMBL" id="MBK5928240.1"/>
    </source>
</evidence>
<dbReference type="GO" id="GO:0005829">
    <property type="term" value="C:cytosol"/>
    <property type="evidence" value="ECO:0007669"/>
    <property type="project" value="TreeGrafter"/>
</dbReference>
<organism evidence="4 5">
    <name type="scientific">Rhodobaculum claviforme</name>
    <dbReference type="NCBI Taxonomy" id="1549854"/>
    <lineage>
        <taxon>Bacteria</taxon>
        <taxon>Pseudomonadati</taxon>
        <taxon>Pseudomonadota</taxon>
        <taxon>Alphaproteobacteria</taxon>
        <taxon>Rhodobacterales</taxon>
        <taxon>Paracoccaceae</taxon>
        <taxon>Rhodobaculum</taxon>
    </lineage>
</organism>
<dbReference type="SUPFAM" id="SSF53067">
    <property type="entry name" value="Actin-like ATPase domain"/>
    <property type="match status" value="1"/>
</dbReference>
<proteinExistence type="inferred from homology"/>
<reference evidence="4" key="2">
    <citation type="journal article" date="2020" name="Microorganisms">
        <title>Osmotic Adaptation and Compatible Solute Biosynthesis of Phototrophic Bacteria as Revealed from Genome Analyses.</title>
        <authorList>
            <person name="Imhoff J.F."/>
            <person name="Rahn T."/>
            <person name="Kunzel S."/>
            <person name="Keller A."/>
            <person name="Neulinger S.C."/>
        </authorList>
    </citation>
    <scope>NUCLEOTIDE SEQUENCE</scope>
    <source>
        <strain evidence="4">LMG 28126</strain>
    </source>
</reference>
<dbReference type="Gene3D" id="3.30.420.40">
    <property type="match status" value="1"/>
</dbReference>
<keyword evidence="5" id="KW-1185">Reference proteome</keyword>
<dbReference type="RefSeq" id="WP_201157991.1">
    <property type="nucleotide sequence ID" value="NZ_NHSD01000296.1"/>
</dbReference>
<dbReference type="GO" id="GO:0005536">
    <property type="term" value="F:D-glucose binding"/>
    <property type="evidence" value="ECO:0007669"/>
    <property type="project" value="InterPro"/>
</dbReference>
<evidence type="ECO:0000256" key="2">
    <source>
        <dbReference type="ARBA" id="ARBA00022777"/>
    </source>
</evidence>
<dbReference type="InterPro" id="IPR043129">
    <property type="entry name" value="ATPase_NBD"/>
</dbReference>
<comment type="similarity">
    <text evidence="3">Belongs to the bacterial glucokinase family.</text>
</comment>
<dbReference type="Proteomes" id="UP000706333">
    <property type="component" value="Unassembled WGS sequence"/>
</dbReference>
<evidence type="ECO:0000313" key="5">
    <source>
        <dbReference type="Proteomes" id="UP000706333"/>
    </source>
</evidence>